<reference evidence="1" key="2">
    <citation type="journal article" date="2015" name="Fish Shellfish Immunol.">
        <title>Early steps in the European eel (Anguilla anguilla)-Vibrio vulnificus interaction in the gills: Role of the RtxA13 toxin.</title>
        <authorList>
            <person name="Callol A."/>
            <person name="Pajuelo D."/>
            <person name="Ebbesson L."/>
            <person name="Teles M."/>
            <person name="MacKenzie S."/>
            <person name="Amaro C."/>
        </authorList>
    </citation>
    <scope>NUCLEOTIDE SEQUENCE</scope>
</reference>
<reference evidence="1" key="1">
    <citation type="submission" date="2014-11" db="EMBL/GenBank/DDBJ databases">
        <authorList>
            <person name="Amaro Gonzalez C."/>
        </authorList>
    </citation>
    <scope>NUCLEOTIDE SEQUENCE</scope>
</reference>
<sequence>MSSFSGTGNTLPSCRDELVATSLHLLNIHCKENNENTVTVKVKLPVLKMYPALVCSQVIGLYQKTVEGCCVAHLVKAVF</sequence>
<name>A0A0E9X079_ANGAN</name>
<evidence type="ECO:0000313" key="1">
    <source>
        <dbReference type="EMBL" id="JAH96152.1"/>
    </source>
</evidence>
<proteinExistence type="predicted"/>
<dbReference type="EMBL" id="GBXM01012425">
    <property type="protein sequence ID" value="JAH96152.1"/>
    <property type="molecule type" value="Transcribed_RNA"/>
</dbReference>
<accession>A0A0E9X079</accession>
<organism evidence="1">
    <name type="scientific">Anguilla anguilla</name>
    <name type="common">European freshwater eel</name>
    <name type="synonym">Muraena anguilla</name>
    <dbReference type="NCBI Taxonomy" id="7936"/>
    <lineage>
        <taxon>Eukaryota</taxon>
        <taxon>Metazoa</taxon>
        <taxon>Chordata</taxon>
        <taxon>Craniata</taxon>
        <taxon>Vertebrata</taxon>
        <taxon>Euteleostomi</taxon>
        <taxon>Actinopterygii</taxon>
        <taxon>Neopterygii</taxon>
        <taxon>Teleostei</taxon>
        <taxon>Anguilliformes</taxon>
        <taxon>Anguillidae</taxon>
        <taxon>Anguilla</taxon>
    </lineage>
</organism>
<protein>
    <submittedName>
        <fullName evidence="1">Uncharacterized protein</fullName>
    </submittedName>
</protein>
<dbReference type="AlphaFoldDB" id="A0A0E9X079"/>